<dbReference type="InterPro" id="IPR001258">
    <property type="entry name" value="NHL_repeat"/>
</dbReference>
<dbReference type="Pfam" id="PF01436">
    <property type="entry name" value="NHL"/>
    <property type="match status" value="1"/>
</dbReference>
<keyword evidence="3" id="KW-0325">Glycoprotein</keyword>
<organism evidence="4">
    <name type="scientific">marine metagenome</name>
    <dbReference type="NCBI Taxonomy" id="408172"/>
    <lineage>
        <taxon>unclassified sequences</taxon>
        <taxon>metagenomes</taxon>
        <taxon>ecological metagenomes</taxon>
    </lineage>
</organism>
<reference evidence="4" key="1">
    <citation type="submission" date="2018-05" db="EMBL/GenBank/DDBJ databases">
        <authorList>
            <person name="Lanie J.A."/>
            <person name="Ng W.-L."/>
            <person name="Kazmierczak K.M."/>
            <person name="Andrzejewski T.M."/>
            <person name="Davidsen T.M."/>
            <person name="Wayne K.J."/>
            <person name="Tettelin H."/>
            <person name="Glass J.I."/>
            <person name="Rusch D."/>
            <person name="Podicherti R."/>
            <person name="Tsui H.-C.T."/>
            <person name="Winkler M.E."/>
        </authorList>
    </citation>
    <scope>NUCLEOTIDE SEQUENCE</scope>
</reference>
<dbReference type="Gene3D" id="2.120.10.30">
    <property type="entry name" value="TolB, C-terminal domain"/>
    <property type="match status" value="1"/>
</dbReference>
<gene>
    <name evidence="4" type="ORF">METZ01_LOCUS90364</name>
</gene>
<keyword evidence="2" id="KW-0677">Repeat</keyword>
<dbReference type="PANTHER" id="PTHR10680">
    <property type="entry name" value="PEPTIDYL-GLYCINE ALPHA-AMIDATING MONOOXYGENASE"/>
    <property type="match status" value="1"/>
</dbReference>
<dbReference type="PROSITE" id="PS51257">
    <property type="entry name" value="PROKAR_LIPOPROTEIN"/>
    <property type="match status" value="1"/>
</dbReference>
<name>A0A381VAY3_9ZZZZ</name>
<keyword evidence="1" id="KW-0732">Signal</keyword>
<protein>
    <recommendedName>
        <fullName evidence="5">SMP-30/Gluconolactonase/LRE-like region domain-containing protein</fullName>
    </recommendedName>
</protein>
<dbReference type="AlphaFoldDB" id="A0A381VAY3"/>
<proteinExistence type="predicted"/>
<evidence type="ECO:0000313" key="4">
    <source>
        <dbReference type="EMBL" id="SVA37510.1"/>
    </source>
</evidence>
<dbReference type="PROSITE" id="PS51125">
    <property type="entry name" value="NHL"/>
    <property type="match status" value="1"/>
</dbReference>
<dbReference type="InterPro" id="IPR011042">
    <property type="entry name" value="6-blade_b-propeller_TolB-like"/>
</dbReference>
<sequence length="322" mass="34697">MFSTRLLMSALFGAVILAGCAAESGPPTAMANSAANPITGEGLPNPNPTRIGSWATLPAGREWGSTAGLDIDPTDGHVWGYERCASGSAGGPGVNCDSNPVDPIFKFDRNTGEILANFGAGVFVTPHGIYVDHEGNVWATDFAGNADGTKGHQVHKFSPMGELLLSLGTAGQPGNDPDHLNQPNDVIVAPDGSIFVADGHTGQNLTTDQEMDEARVAGLTGRIVKYSPDGEYIMEWGEIGTDHGQFRTPHALEFDAQGRLWVADRGNHRLEIFDQQGNYLDSRYQYGRISDLFITEDEMVYAIDSESNRLRHINWRNGVRIG</sequence>
<dbReference type="SUPFAM" id="SSF63829">
    <property type="entry name" value="Calcium-dependent phosphotriesterase"/>
    <property type="match status" value="1"/>
</dbReference>
<dbReference type="EMBL" id="UINC01008330">
    <property type="protein sequence ID" value="SVA37510.1"/>
    <property type="molecule type" value="Genomic_DNA"/>
</dbReference>
<evidence type="ECO:0000256" key="3">
    <source>
        <dbReference type="ARBA" id="ARBA00023180"/>
    </source>
</evidence>
<evidence type="ECO:0000256" key="2">
    <source>
        <dbReference type="ARBA" id="ARBA00022737"/>
    </source>
</evidence>
<accession>A0A381VAY3</accession>
<feature type="non-terminal residue" evidence="4">
    <location>
        <position position="322"/>
    </location>
</feature>
<evidence type="ECO:0000256" key="1">
    <source>
        <dbReference type="ARBA" id="ARBA00022729"/>
    </source>
</evidence>
<evidence type="ECO:0008006" key="5">
    <source>
        <dbReference type="Google" id="ProtNLM"/>
    </source>
</evidence>